<accession>A0A1G4HDN4</accession>
<protein>
    <submittedName>
        <fullName evidence="1">VIR protein</fullName>
    </submittedName>
</protein>
<proteinExistence type="predicted"/>
<dbReference type="Proteomes" id="UP000305196">
    <property type="component" value="Chromosome 10"/>
</dbReference>
<reference evidence="1 2" key="1">
    <citation type="submission" date="2016-07" db="EMBL/GenBank/DDBJ databases">
        <authorList>
            <consortium name="Pathogen Informatics"/>
        </authorList>
    </citation>
    <scope>NUCLEOTIDE SEQUENCE [LARGE SCALE GENOMIC DNA]</scope>
</reference>
<organism evidence="1 2">
    <name type="scientific">Plasmodium vivax</name>
    <name type="common">malaria parasite P. vivax</name>
    <dbReference type="NCBI Taxonomy" id="5855"/>
    <lineage>
        <taxon>Eukaryota</taxon>
        <taxon>Sar</taxon>
        <taxon>Alveolata</taxon>
        <taxon>Apicomplexa</taxon>
        <taxon>Aconoidasida</taxon>
        <taxon>Haemosporida</taxon>
        <taxon>Plasmodiidae</taxon>
        <taxon>Plasmodium</taxon>
        <taxon>Plasmodium (Plasmodium)</taxon>
    </lineage>
</organism>
<dbReference type="VEuPathDB" id="PlasmoDB:PVP01_1002000"/>
<dbReference type="InterPro" id="IPR008780">
    <property type="entry name" value="Plasmodium_Vir"/>
</dbReference>
<evidence type="ECO:0000313" key="2">
    <source>
        <dbReference type="Proteomes" id="UP000305196"/>
    </source>
</evidence>
<dbReference type="VEuPathDB" id="PlasmoDB:PVPAM_100008000"/>
<dbReference type="Pfam" id="PF05795">
    <property type="entry name" value="Plasmodium_Vir"/>
    <property type="match status" value="2"/>
</dbReference>
<dbReference type="VEuPathDB" id="PlasmoDB:PVW1_100025900"/>
<name>A0A1G4HDN4_PLAVI</name>
<gene>
    <name evidence="1" type="ORF">PVC01_100009600</name>
</gene>
<sequence>MCKVIFTIAMLRYKFLKKVLKAYNEYDQPLANKDEFDSFYMNDVKYPNVNDKETYKDICIKLLRNLKHLKGKGYSSKGNKEYCTYLYHWLYKETEGRNISDNLISTIFDDFHIKMARQEGQNICPYTSYKKELYESKNLAKLSYLEHNFDNIKEILKNTADEHYCSCQKYLKDCVDIYIDMMGKFCTSERREKNASICYELSQFQFHYSFITLDAEIKKRIPDIQSGERQVKLSNCTSYDEKLVPNTESTSTTDASKSNTPSTVIGSMVGIPPFLVLMYKFTPVGKFFRFGNKNNTKITSNFDKEIENELFHDIQKDSNIKDIQSKYNIGYEPI</sequence>
<dbReference type="EMBL" id="LT615265">
    <property type="protein sequence ID" value="SCO73025.1"/>
    <property type="molecule type" value="Genomic_DNA"/>
</dbReference>
<dbReference type="AlphaFoldDB" id="A0A1G4HDN4"/>
<evidence type="ECO:0000313" key="1">
    <source>
        <dbReference type="EMBL" id="SCO73025.1"/>
    </source>
</evidence>